<dbReference type="KEGG" id="ssm:Spirs_0461"/>
<feature type="transmembrane region" description="Helical" evidence="1">
    <location>
        <begin position="550"/>
        <end position="571"/>
    </location>
</feature>
<keyword evidence="1" id="KW-1133">Transmembrane helix</keyword>
<dbReference type="InterPro" id="IPR011990">
    <property type="entry name" value="TPR-like_helical_dom_sf"/>
</dbReference>
<dbReference type="RefSeq" id="WP_013253072.1">
    <property type="nucleotide sequence ID" value="NC_014364.1"/>
</dbReference>
<reference evidence="2 3" key="1">
    <citation type="journal article" date="2010" name="Stand. Genomic Sci.">
        <title>Complete genome sequence of Spirochaeta smaragdinae type strain (SEBR 4228).</title>
        <authorList>
            <person name="Mavromatis K."/>
            <person name="Yasawong M."/>
            <person name="Chertkov O."/>
            <person name="Lapidus A."/>
            <person name="Lucas S."/>
            <person name="Nolan M."/>
            <person name="Del Rio T.G."/>
            <person name="Tice H."/>
            <person name="Cheng J.F."/>
            <person name="Pitluck S."/>
            <person name="Liolios K."/>
            <person name="Ivanova N."/>
            <person name="Tapia R."/>
            <person name="Han C."/>
            <person name="Bruce D."/>
            <person name="Goodwin L."/>
            <person name="Pati A."/>
            <person name="Chen A."/>
            <person name="Palaniappan K."/>
            <person name="Land M."/>
            <person name="Hauser L."/>
            <person name="Chang Y.J."/>
            <person name="Jeffries C.D."/>
            <person name="Detter J.C."/>
            <person name="Rohde M."/>
            <person name="Brambilla E."/>
            <person name="Spring S."/>
            <person name="Goker M."/>
            <person name="Sikorski J."/>
            <person name="Woyke T."/>
            <person name="Bristow J."/>
            <person name="Eisen J.A."/>
            <person name="Markowitz V."/>
            <person name="Hugenholtz P."/>
            <person name="Klenk H.P."/>
            <person name="Kyrpides N.C."/>
        </authorList>
    </citation>
    <scope>NUCLEOTIDE SEQUENCE [LARGE SCALE GENOMIC DNA]</scope>
    <source>
        <strain evidence="3">DSM 11293 / JCM 15392 / SEBR 4228</strain>
    </source>
</reference>
<dbReference type="EMBL" id="CP002116">
    <property type="protein sequence ID" value="ADK79608.1"/>
    <property type="molecule type" value="Genomic_DNA"/>
</dbReference>
<dbReference type="PANTHER" id="PTHR40940:SF2">
    <property type="entry name" value="BATD"/>
    <property type="match status" value="1"/>
</dbReference>
<gene>
    <name evidence="2" type="ordered locus">Spirs_0461</name>
</gene>
<protein>
    <submittedName>
        <fullName evidence="2">Uncharacterized protein</fullName>
    </submittedName>
</protein>
<dbReference type="Gene3D" id="1.25.40.10">
    <property type="entry name" value="Tetratricopeptide repeat domain"/>
    <property type="match status" value="1"/>
</dbReference>
<evidence type="ECO:0000256" key="1">
    <source>
        <dbReference type="SAM" id="Phobius"/>
    </source>
</evidence>
<feature type="transmembrane region" description="Helical" evidence="1">
    <location>
        <begin position="409"/>
        <end position="426"/>
    </location>
</feature>
<organism evidence="2 3">
    <name type="scientific">Sediminispirochaeta smaragdinae (strain DSM 11293 / JCM 15392 / SEBR 4228)</name>
    <name type="common">Spirochaeta smaragdinae</name>
    <dbReference type="NCBI Taxonomy" id="573413"/>
    <lineage>
        <taxon>Bacteria</taxon>
        <taxon>Pseudomonadati</taxon>
        <taxon>Spirochaetota</taxon>
        <taxon>Spirochaetia</taxon>
        <taxon>Spirochaetales</taxon>
        <taxon>Spirochaetaceae</taxon>
        <taxon>Sediminispirochaeta</taxon>
    </lineage>
</organism>
<keyword evidence="3" id="KW-1185">Reference proteome</keyword>
<dbReference type="STRING" id="573413.Spirs_0461"/>
<proteinExistence type="predicted"/>
<keyword evidence="1" id="KW-0812">Transmembrane</keyword>
<dbReference type="OrthoDB" id="349889at2"/>
<dbReference type="PANTHER" id="PTHR40940">
    <property type="entry name" value="PROTEIN BATD-RELATED"/>
    <property type="match status" value="1"/>
</dbReference>
<evidence type="ECO:0000313" key="3">
    <source>
        <dbReference type="Proteomes" id="UP000002318"/>
    </source>
</evidence>
<feature type="transmembrane region" description="Helical" evidence="1">
    <location>
        <begin position="578"/>
        <end position="600"/>
    </location>
</feature>
<feature type="transmembrane region" description="Helical" evidence="1">
    <location>
        <begin position="433"/>
        <end position="449"/>
    </location>
</feature>
<name>E1RB78_SEDSS</name>
<dbReference type="eggNOG" id="COG0457">
    <property type="taxonomic scope" value="Bacteria"/>
</dbReference>
<keyword evidence="1" id="KW-0472">Membrane</keyword>
<sequence length="670" mass="73541">MVAHIEKRALLLLFFFLTGLFPLAALPPLSVTLEPNPVGVRDNTTLVVDLPLSSSAGVEAIAPEVPSGLSIWRGPYIRFYRGDDYAHQGVDHFVRISYTLRASRTGRMVIPSFRFLSEEGEYETSPLLLEVGLYRSGHLQIPFEPYWELGRQSVYAGETVPVTLKVPMQREVRLVDDVSVRPPREGFFEETGRVGAIDRSEIEGFSFYTLPAAGYLLTPERSGDLQIPSAFVTIDGIREQADALDLHVLPLPDSVAATGAVGSFAYKAAADKGPFQEGDRFFVTVTVSGKGNLPYLSVPEPILKGASLISSSEESEIDADADGFVGRRVVRFEFLVSGKGTIEISYPPFPFLIPSSGRVSTRYLSSSTIRVEDSEHFGTVEGETPFSFEPLPIAGFSVTNEDSYRNLRSYLWLLPGPLLFFVFLIFGRKKRSVATVSILFFFMSAAGAVDEVPPISDEKALAAYAAGDDEAAYQEYLLLLEISPDNPRLFYNCAVTAYRASHVGKAVFYARQAFRTHPSDGKMKELVQAIEKREGFGFQAPLPFSVHPDLFFFLLMLSINGAGFVAVFYLLHRKNLTFIVAVLLFTIGVASAIALGFSAADWGRHVVVAQADLPVLSIPDSGAGTSFVLREGEAVTLLGRSRDYLFIETGINTSGWVPLDQVLILGPMER</sequence>
<dbReference type="Proteomes" id="UP000002318">
    <property type="component" value="Chromosome"/>
</dbReference>
<evidence type="ECO:0000313" key="2">
    <source>
        <dbReference type="EMBL" id="ADK79608.1"/>
    </source>
</evidence>
<dbReference type="HOGENOM" id="CLU_409880_0_0_12"/>
<dbReference type="AlphaFoldDB" id="E1RB78"/>
<dbReference type="SUPFAM" id="SSF48452">
    <property type="entry name" value="TPR-like"/>
    <property type="match status" value="1"/>
</dbReference>
<dbReference type="InterPro" id="IPR025738">
    <property type="entry name" value="BatD"/>
</dbReference>
<accession>E1RB78</accession>